<feature type="domain" description="D-isomer specific 2-hydroxyacid dehydrogenase catalytic" evidence="5">
    <location>
        <begin position="25"/>
        <end position="350"/>
    </location>
</feature>
<evidence type="ECO:0000256" key="2">
    <source>
        <dbReference type="ARBA" id="ARBA00023002"/>
    </source>
</evidence>
<organism evidence="7 8">
    <name type="scientific">Fusarium proliferatum (strain ET1)</name>
    <name type="common">Orchid endophyte fungus</name>
    <dbReference type="NCBI Taxonomy" id="1227346"/>
    <lineage>
        <taxon>Eukaryota</taxon>
        <taxon>Fungi</taxon>
        <taxon>Dikarya</taxon>
        <taxon>Ascomycota</taxon>
        <taxon>Pezizomycotina</taxon>
        <taxon>Sordariomycetes</taxon>
        <taxon>Hypocreomycetidae</taxon>
        <taxon>Hypocreales</taxon>
        <taxon>Nectriaceae</taxon>
        <taxon>Fusarium</taxon>
        <taxon>Fusarium fujikuroi species complex</taxon>
    </lineage>
</organism>
<keyword evidence="3" id="KW-0520">NAD</keyword>
<keyword evidence="2 4" id="KW-0560">Oxidoreductase</keyword>
<evidence type="ECO:0000259" key="6">
    <source>
        <dbReference type="Pfam" id="PF02826"/>
    </source>
</evidence>
<dbReference type="PANTHER" id="PTHR42789:SF1">
    <property type="entry name" value="D-ISOMER SPECIFIC 2-HYDROXYACID DEHYDROGENASE FAMILY PROTEIN (AFU_ORTHOLOGUE AFUA_6G10090)"/>
    <property type="match status" value="1"/>
</dbReference>
<dbReference type="GeneID" id="42056276"/>
<comment type="caution">
    <text evidence="7">The sequence shown here is derived from an EMBL/GenBank/DDBJ whole genome shotgun (WGS) entry which is preliminary data.</text>
</comment>
<sequence>MATHVAVLDDYHGLASSHFARLDPSQYAIQYFPATLRPYNHPDTTQAEKDELVQRLEPFQVLATMRERTPFPKELIDRLPRLKLILNGGRHNKAIDMDACRSRNILVTGNDAKMATVSTLEHIITLILAACRDIAANDTAVKTGKWQTSLVTGVTGKTLGVAGLGRLGSSVARVMNIAFGMKIICWSSNLTQSTADEQAKAQGLPVDGPDGEKTFKSVSREELFSSSDIVSVHLLLSDRTRGLITSEDLSRMKSSAFFINTSRGPLVVENDLLEILKAGRIRGAALDVFNIEPLPANSEWRDTTWGTSGKSRVILTPHIAYVEEQVMNGFHEHQVMELDRWSKGEPLSNIIS</sequence>
<dbReference type="Pfam" id="PF02826">
    <property type="entry name" value="2-Hacid_dh_C"/>
    <property type="match status" value="1"/>
</dbReference>
<dbReference type="SUPFAM" id="SSF52283">
    <property type="entry name" value="Formate/glycerate dehydrogenase catalytic domain-like"/>
    <property type="match status" value="1"/>
</dbReference>
<dbReference type="Pfam" id="PF00389">
    <property type="entry name" value="2-Hacid_dh"/>
    <property type="match status" value="1"/>
</dbReference>
<evidence type="ECO:0000256" key="4">
    <source>
        <dbReference type="RuleBase" id="RU003719"/>
    </source>
</evidence>
<reference evidence="8" key="1">
    <citation type="journal article" date="2016" name="Genome Biol. Evol.">
        <title>Comparative 'omics' of the Fusarium fujikuroi species complex highlights differences in genetic potential and metabolite synthesis.</title>
        <authorList>
            <person name="Niehaus E.-M."/>
            <person name="Muensterkoetter M."/>
            <person name="Proctor R.H."/>
            <person name="Brown D.W."/>
            <person name="Sharon A."/>
            <person name="Idan Y."/>
            <person name="Oren-Young L."/>
            <person name="Sieber C.M."/>
            <person name="Novak O."/>
            <person name="Pencik A."/>
            <person name="Tarkowska D."/>
            <person name="Hromadova K."/>
            <person name="Freeman S."/>
            <person name="Maymon M."/>
            <person name="Elazar M."/>
            <person name="Youssef S.A."/>
            <person name="El-Shabrawy E.S.M."/>
            <person name="Shalaby A.B.A."/>
            <person name="Houterman P."/>
            <person name="Brock N.L."/>
            <person name="Burkhardt I."/>
            <person name="Tsavkelova E.A."/>
            <person name="Dickschat J.S."/>
            <person name="Galuszka P."/>
            <person name="Gueldener U."/>
            <person name="Tudzynski B."/>
        </authorList>
    </citation>
    <scope>NUCLEOTIDE SEQUENCE [LARGE SCALE GENOMIC DNA]</scope>
    <source>
        <strain evidence="8">ET1</strain>
    </source>
</reference>
<evidence type="ECO:0000313" key="8">
    <source>
        <dbReference type="Proteomes" id="UP000183971"/>
    </source>
</evidence>
<dbReference type="VEuPathDB" id="FungiDB:FPRO_11407"/>
<dbReference type="EMBL" id="FJOF01000010">
    <property type="protein sequence ID" value="CZR45960.1"/>
    <property type="molecule type" value="Genomic_DNA"/>
</dbReference>
<evidence type="ECO:0000259" key="5">
    <source>
        <dbReference type="Pfam" id="PF00389"/>
    </source>
</evidence>
<dbReference type="GO" id="GO:0051287">
    <property type="term" value="F:NAD binding"/>
    <property type="evidence" value="ECO:0007669"/>
    <property type="project" value="InterPro"/>
</dbReference>
<dbReference type="GO" id="GO:0016616">
    <property type="term" value="F:oxidoreductase activity, acting on the CH-OH group of donors, NAD or NADP as acceptor"/>
    <property type="evidence" value="ECO:0007669"/>
    <property type="project" value="InterPro"/>
</dbReference>
<keyword evidence="8" id="KW-1185">Reference proteome</keyword>
<proteinExistence type="inferred from homology"/>
<dbReference type="Proteomes" id="UP000183971">
    <property type="component" value="Unassembled WGS sequence"/>
</dbReference>
<comment type="similarity">
    <text evidence="1 4">Belongs to the D-isomer specific 2-hydroxyacid dehydrogenase family.</text>
</comment>
<dbReference type="InterPro" id="IPR036291">
    <property type="entry name" value="NAD(P)-bd_dom_sf"/>
</dbReference>
<dbReference type="InterPro" id="IPR006140">
    <property type="entry name" value="D-isomer_DH_NAD-bd"/>
</dbReference>
<gene>
    <name evidence="7" type="ORF">FPRO_11407</name>
</gene>
<evidence type="ECO:0000256" key="1">
    <source>
        <dbReference type="ARBA" id="ARBA00005854"/>
    </source>
</evidence>
<dbReference type="InterPro" id="IPR006139">
    <property type="entry name" value="D-isomer_2_OHA_DH_cat_dom"/>
</dbReference>
<protein>
    <submittedName>
        <fullName evidence="7">Related to 2-hydroxyacid dehydrogenase</fullName>
    </submittedName>
</protein>
<dbReference type="InterPro" id="IPR050857">
    <property type="entry name" value="D-2-hydroxyacid_DH"/>
</dbReference>
<dbReference type="SUPFAM" id="SSF51735">
    <property type="entry name" value="NAD(P)-binding Rossmann-fold domains"/>
    <property type="match status" value="1"/>
</dbReference>
<dbReference type="AlphaFoldDB" id="A0A1L7VZX4"/>
<dbReference type="PROSITE" id="PS00671">
    <property type="entry name" value="D_2_HYDROXYACID_DH_3"/>
    <property type="match status" value="1"/>
</dbReference>
<dbReference type="PANTHER" id="PTHR42789">
    <property type="entry name" value="D-ISOMER SPECIFIC 2-HYDROXYACID DEHYDROGENASE FAMILY PROTEIN (AFU_ORTHOLOGUE AFUA_6G10090)"/>
    <property type="match status" value="1"/>
</dbReference>
<evidence type="ECO:0000256" key="3">
    <source>
        <dbReference type="ARBA" id="ARBA00023027"/>
    </source>
</evidence>
<dbReference type="InterPro" id="IPR029753">
    <property type="entry name" value="D-isomer_DH_CS"/>
</dbReference>
<dbReference type="Gene3D" id="3.40.50.720">
    <property type="entry name" value="NAD(P)-binding Rossmann-like Domain"/>
    <property type="match status" value="2"/>
</dbReference>
<feature type="domain" description="D-isomer specific 2-hydroxyacid dehydrogenase NAD-binding" evidence="6">
    <location>
        <begin position="124"/>
        <end position="320"/>
    </location>
</feature>
<accession>A0A1L7VZX4</accession>
<dbReference type="RefSeq" id="XP_031086494.1">
    <property type="nucleotide sequence ID" value="XM_031220879.1"/>
</dbReference>
<evidence type="ECO:0000313" key="7">
    <source>
        <dbReference type="EMBL" id="CZR45960.1"/>
    </source>
</evidence>
<dbReference type="CDD" id="cd12169">
    <property type="entry name" value="PGDH_like_1"/>
    <property type="match status" value="1"/>
</dbReference>
<name>A0A1L7VZX4_FUSPR</name>